<dbReference type="AlphaFoldDB" id="U5VVR5"/>
<dbReference type="Proteomes" id="UP000017746">
    <property type="component" value="Chromosome"/>
</dbReference>
<dbReference type="EMBL" id="CP006272">
    <property type="protein sequence ID" value="AGZ39736.1"/>
    <property type="molecule type" value="Genomic_DNA"/>
</dbReference>
<sequence length="78" mass="8580">MITALGTGLAFFVILPGMKFVLEMELDENAAAELGRALRYWAGAFKQMELVEGSGSAIYDSKYQEVGQWTIIRSDGES</sequence>
<dbReference type="HOGENOM" id="CLU_197270_0_0_11"/>
<name>U5VVR5_9ACTN</name>
<dbReference type="STRING" id="1246995.AFR_07235"/>
<evidence type="ECO:0000313" key="1">
    <source>
        <dbReference type="EMBL" id="AGZ39736.1"/>
    </source>
</evidence>
<protein>
    <submittedName>
        <fullName evidence="1">Uncharacterized protein</fullName>
    </submittedName>
</protein>
<accession>U5VVR5</accession>
<proteinExistence type="predicted"/>
<gene>
    <name evidence="1" type="ORF">AFR_07235</name>
</gene>
<dbReference type="PATRIC" id="fig|1246995.3.peg.1477"/>
<reference evidence="1 2" key="1">
    <citation type="journal article" date="2014" name="J. Biotechnol.">
        <title>Complete genome sequence of the actinobacterium Actinoplanes friuliensis HAG 010964, producer of the lipopeptide antibiotic friulimycin.</title>
        <authorList>
            <person name="Ruckert C."/>
            <person name="Szczepanowski R."/>
            <person name="Albersmeier A."/>
            <person name="Goesmann A."/>
            <person name="Fischer N."/>
            <person name="Steinkamper A."/>
            <person name="Puhler A."/>
            <person name="Biener R."/>
            <person name="Schwartz D."/>
            <person name="Kalinowski J."/>
        </authorList>
    </citation>
    <scope>NUCLEOTIDE SEQUENCE [LARGE SCALE GENOMIC DNA]</scope>
    <source>
        <strain evidence="1 2">DSM 7358</strain>
    </source>
</reference>
<evidence type="ECO:0000313" key="2">
    <source>
        <dbReference type="Proteomes" id="UP000017746"/>
    </source>
</evidence>
<dbReference type="KEGG" id="afs:AFR_07235"/>
<keyword evidence="2" id="KW-1185">Reference proteome</keyword>
<organism evidence="1 2">
    <name type="scientific">Actinoplanes friuliensis DSM 7358</name>
    <dbReference type="NCBI Taxonomy" id="1246995"/>
    <lineage>
        <taxon>Bacteria</taxon>
        <taxon>Bacillati</taxon>
        <taxon>Actinomycetota</taxon>
        <taxon>Actinomycetes</taxon>
        <taxon>Micromonosporales</taxon>
        <taxon>Micromonosporaceae</taxon>
        <taxon>Actinoplanes</taxon>
    </lineage>
</organism>